<dbReference type="Gene3D" id="2.60.120.10">
    <property type="entry name" value="Jelly Rolls"/>
    <property type="match status" value="1"/>
</dbReference>
<dbReference type="Pfam" id="PF06249">
    <property type="entry name" value="EutQ"/>
    <property type="match status" value="1"/>
</dbReference>
<dbReference type="PANTHER" id="PTHR36169">
    <property type="entry name" value="ETHANOLAMINE UTILIZATION PROTEIN EUTQ"/>
    <property type="match status" value="1"/>
</dbReference>
<proteinExistence type="predicted"/>
<gene>
    <name evidence="1" type="ORF">H9701_01690</name>
</gene>
<accession>A0A9D2NZD0</accession>
<dbReference type="CDD" id="cd02228">
    <property type="entry name" value="cupin_EutQ"/>
    <property type="match status" value="1"/>
</dbReference>
<sequence length="151" mass="16560">MSEVNKAALESLVRQVLLEKLGGAPAAPAGKAAAHGVRAVPVPRVEVTQADRMDTGRSGDRVWTRDLFSLAEAPRLGCGLMVMEDTTFPWKLTYDEMDYVIEGRLDILVGGETVSAGPGEVLHIPRGSEIQFSVRGRARFLYFVYPADWQK</sequence>
<organism evidence="1 2">
    <name type="scientific">Candidatus Intestinimonas pullistercoris</name>
    <dbReference type="NCBI Taxonomy" id="2838623"/>
    <lineage>
        <taxon>Bacteria</taxon>
        <taxon>Bacillati</taxon>
        <taxon>Bacillota</taxon>
        <taxon>Clostridia</taxon>
        <taxon>Eubacteriales</taxon>
        <taxon>Intestinimonas</taxon>
    </lineage>
</organism>
<dbReference type="AlphaFoldDB" id="A0A9D2NZD0"/>
<protein>
    <submittedName>
        <fullName evidence="1">DUF861 domain-containing protein</fullName>
    </submittedName>
</protein>
<reference evidence="1" key="1">
    <citation type="journal article" date="2021" name="PeerJ">
        <title>Extensive microbial diversity within the chicken gut microbiome revealed by metagenomics and culture.</title>
        <authorList>
            <person name="Gilroy R."/>
            <person name="Ravi A."/>
            <person name="Getino M."/>
            <person name="Pursley I."/>
            <person name="Horton D.L."/>
            <person name="Alikhan N.F."/>
            <person name="Baker D."/>
            <person name="Gharbi K."/>
            <person name="Hall N."/>
            <person name="Watson M."/>
            <person name="Adriaenssens E.M."/>
            <person name="Foster-Nyarko E."/>
            <person name="Jarju S."/>
            <person name="Secka A."/>
            <person name="Antonio M."/>
            <person name="Oren A."/>
            <person name="Chaudhuri R.R."/>
            <person name="La Ragione R."/>
            <person name="Hildebrand F."/>
            <person name="Pallen M.J."/>
        </authorList>
    </citation>
    <scope>NUCLEOTIDE SEQUENCE</scope>
    <source>
        <strain evidence="1">CHK186-1790</strain>
    </source>
</reference>
<comment type="caution">
    <text evidence="1">The sequence shown here is derived from an EMBL/GenBank/DDBJ whole genome shotgun (WGS) entry which is preliminary data.</text>
</comment>
<evidence type="ECO:0000313" key="2">
    <source>
        <dbReference type="Proteomes" id="UP000823882"/>
    </source>
</evidence>
<evidence type="ECO:0000313" key="1">
    <source>
        <dbReference type="EMBL" id="HJC40253.1"/>
    </source>
</evidence>
<name>A0A9D2NZD0_9FIRM</name>
<dbReference type="InterPro" id="IPR011051">
    <property type="entry name" value="RmlC_Cupin_sf"/>
</dbReference>
<dbReference type="Proteomes" id="UP000823882">
    <property type="component" value="Unassembled WGS sequence"/>
</dbReference>
<dbReference type="EMBL" id="DWWJ01000030">
    <property type="protein sequence ID" value="HJC40253.1"/>
    <property type="molecule type" value="Genomic_DNA"/>
</dbReference>
<dbReference type="InterPro" id="IPR014710">
    <property type="entry name" value="RmlC-like_jellyroll"/>
</dbReference>
<reference evidence="1" key="2">
    <citation type="submission" date="2021-04" db="EMBL/GenBank/DDBJ databases">
        <authorList>
            <person name="Gilroy R."/>
        </authorList>
    </citation>
    <scope>NUCLEOTIDE SEQUENCE</scope>
    <source>
        <strain evidence="1">CHK186-1790</strain>
    </source>
</reference>
<dbReference type="PANTHER" id="PTHR36169:SF1">
    <property type="entry name" value="ACETATE KINASE EUTQ"/>
    <property type="match status" value="1"/>
</dbReference>
<dbReference type="SUPFAM" id="SSF51182">
    <property type="entry name" value="RmlC-like cupins"/>
    <property type="match status" value="1"/>
</dbReference>
<dbReference type="InterPro" id="IPR010424">
    <property type="entry name" value="EutQ"/>
</dbReference>